<keyword evidence="3" id="KW-1185">Reference proteome</keyword>
<comment type="caution">
    <text evidence="2">The sequence shown here is derived from an EMBL/GenBank/DDBJ whole genome shotgun (WGS) entry which is preliminary data.</text>
</comment>
<gene>
    <name evidence="2" type="ORF">QTG54_015981</name>
</gene>
<sequence>MDVPCDSKGDEVDRLQTDESKCAELEQVVREMKEEMSILQQHLNQFHKQALSQLSQMDLELQGIALVPSDEVCKKDEDICKLQERLRQFHEEALSQLEGDRVSFW</sequence>
<evidence type="ECO:0000313" key="2">
    <source>
        <dbReference type="EMBL" id="KAK1733264.1"/>
    </source>
</evidence>
<dbReference type="AlphaFoldDB" id="A0AAD8XTF6"/>
<feature type="coiled-coil region" evidence="1">
    <location>
        <begin position="15"/>
        <end position="49"/>
    </location>
</feature>
<dbReference type="Proteomes" id="UP001224775">
    <property type="component" value="Unassembled WGS sequence"/>
</dbReference>
<keyword evidence="1" id="KW-0175">Coiled coil</keyword>
<organism evidence="2 3">
    <name type="scientific">Skeletonema marinoi</name>
    <dbReference type="NCBI Taxonomy" id="267567"/>
    <lineage>
        <taxon>Eukaryota</taxon>
        <taxon>Sar</taxon>
        <taxon>Stramenopiles</taxon>
        <taxon>Ochrophyta</taxon>
        <taxon>Bacillariophyta</taxon>
        <taxon>Coscinodiscophyceae</taxon>
        <taxon>Thalassiosirophycidae</taxon>
        <taxon>Thalassiosirales</taxon>
        <taxon>Skeletonemataceae</taxon>
        <taxon>Skeletonema</taxon>
        <taxon>Skeletonema marinoi-dohrnii complex</taxon>
    </lineage>
</organism>
<reference evidence="2" key="1">
    <citation type="submission" date="2023-06" db="EMBL/GenBank/DDBJ databases">
        <title>Survivors Of The Sea: Transcriptome response of Skeletonema marinoi to long-term dormancy.</title>
        <authorList>
            <person name="Pinder M.I.M."/>
            <person name="Kourtchenko O."/>
            <person name="Robertson E.K."/>
            <person name="Larsson T."/>
            <person name="Maumus F."/>
            <person name="Osuna-Cruz C.M."/>
            <person name="Vancaester E."/>
            <person name="Stenow R."/>
            <person name="Vandepoele K."/>
            <person name="Ploug H."/>
            <person name="Bruchert V."/>
            <person name="Godhe A."/>
            <person name="Topel M."/>
        </authorList>
    </citation>
    <scope>NUCLEOTIDE SEQUENCE</scope>
    <source>
        <strain evidence="2">R05AC</strain>
    </source>
</reference>
<protein>
    <submittedName>
        <fullName evidence="2">Uncharacterized protein</fullName>
    </submittedName>
</protein>
<name>A0AAD8XTF6_9STRA</name>
<accession>A0AAD8XTF6</accession>
<evidence type="ECO:0000313" key="3">
    <source>
        <dbReference type="Proteomes" id="UP001224775"/>
    </source>
</evidence>
<dbReference type="EMBL" id="JATAAI010000051">
    <property type="protein sequence ID" value="KAK1733264.1"/>
    <property type="molecule type" value="Genomic_DNA"/>
</dbReference>
<evidence type="ECO:0000256" key="1">
    <source>
        <dbReference type="SAM" id="Coils"/>
    </source>
</evidence>
<proteinExistence type="predicted"/>